<dbReference type="GO" id="GO:0005886">
    <property type="term" value="C:plasma membrane"/>
    <property type="evidence" value="ECO:0007669"/>
    <property type="project" value="UniProtKB-SubCell"/>
</dbReference>
<accession>A0A4U9HJ31</accession>
<dbReference type="Gene3D" id="3.40.50.1110">
    <property type="entry name" value="SGNH hydrolase"/>
    <property type="match status" value="1"/>
</dbReference>
<keyword evidence="3 11" id="KW-0808">Transferase</keyword>
<comment type="subcellular location">
    <subcellularLocation>
        <location evidence="1">Cell membrane</location>
        <topology evidence="1">Multi-pass membrane protein</topology>
    </subcellularLocation>
</comment>
<evidence type="ECO:0000256" key="2">
    <source>
        <dbReference type="ARBA" id="ARBA00022475"/>
    </source>
</evidence>
<feature type="domain" description="Acyltransferase 3" evidence="9">
    <location>
        <begin position="18"/>
        <end position="235"/>
    </location>
</feature>
<evidence type="ECO:0000256" key="5">
    <source>
        <dbReference type="ARBA" id="ARBA00022989"/>
    </source>
</evidence>
<dbReference type="InterPro" id="IPR002656">
    <property type="entry name" value="Acyl_transf_3_dom"/>
</dbReference>
<evidence type="ECO:0000259" key="9">
    <source>
        <dbReference type="Pfam" id="PF01757"/>
    </source>
</evidence>
<evidence type="ECO:0000256" key="8">
    <source>
        <dbReference type="SAM" id="Phobius"/>
    </source>
</evidence>
<protein>
    <submittedName>
        <fullName evidence="11">O-acetyltransferase OatA</fullName>
        <ecNumber evidence="11">2.3.1.-</ecNumber>
    </submittedName>
</protein>
<feature type="transmembrane region" description="Helical" evidence="8">
    <location>
        <begin position="253"/>
        <end position="272"/>
    </location>
</feature>
<evidence type="ECO:0000256" key="1">
    <source>
        <dbReference type="ARBA" id="ARBA00004651"/>
    </source>
</evidence>
<evidence type="ECO:0000313" key="12">
    <source>
        <dbReference type="Proteomes" id="UP000307968"/>
    </source>
</evidence>
<feature type="domain" description="SGNH" evidence="10">
    <location>
        <begin position="323"/>
        <end position="521"/>
    </location>
</feature>
<feature type="transmembrane region" description="Helical" evidence="8">
    <location>
        <begin position="88"/>
        <end position="104"/>
    </location>
</feature>
<dbReference type="GO" id="GO:0016788">
    <property type="term" value="F:hydrolase activity, acting on ester bonds"/>
    <property type="evidence" value="ECO:0007669"/>
    <property type="project" value="UniProtKB-ARBA"/>
</dbReference>
<keyword evidence="2" id="KW-1003">Cell membrane</keyword>
<evidence type="ECO:0000256" key="7">
    <source>
        <dbReference type="ARBA" id="ARBA00023315"/>
    </source>
</evidence>
<dbReference type="InterPro" id="IPR036514">
    <property type="entry name" value="SGNH_hydro_sf"/>
</dbReference>
<evidence type="ECO:0000259" key="10">
    <source>
        <dbReference type="Pfam" id="PF19040"/>
    </source>
</evidence>
<dbReference type="SUPFAM" id="SSF52266">
    <property type="entry name" value="SGNH hydrolase"/>
    <property type="match status" value="1"/>
</dbReference>
<dbReference type="PANTHER" id="PTHR23028:SF53">
    <property type="entry name" value="ACYL_TRANSF_3 DOMAIN-CONTAINING PROTEIN"/>
    <property type="match status" value="1"/>
</dbReference>
<evidence type="ECO:0000256" key="6">
    <source>
        <dbReference type="ARBA" id="ARBA00023136"/>
    </source>
</evidence>
<dbReference type="EC" id="2.3.1.-" evidence="11"/>
<dbReference type="GO" id="GO:0009103">
    <property type="term" value="P:lipopolysaccharide biosynthetic process"/>
    <property type="evidence" value="ECO:0007669"/>
    <property type="project" value="TreeGrafter"/>
</dbReference>
<evidence type="ECO:0000256" key="4">
    <source>
        <dbReference type="ARBA" id="ARBA00022692"/>
    </source>
</evidence>
<reference evidence="11 12" key="1">
    <citation type="submission" date="2019-05" db="EMBL/GenBank/DDBJ databases">
        <authorList>
            <consortium name="Pathogen Informatics"/>
        </authorList>
    </citation>
    <scope>NUCLEOTIDE SEQUENCE [LARGE SCALE GENOMIC DNA]</scope>
    <source>
        <strain evidence="11 12">NCTC12971</strain>
    </source>
</reference>
<dbReference type="InterPro" id="IPR050879">
    <property type="entry name" value="Acyltransferase_3"/>
</dbReference>
<feature type="transmembrane region" description="Helical" evidence="8">
    <location>
        <begin position="162"/>
        <end position="182"/>
    </location>
</feature>
<dbReference type="AlphaFoldDB" id="A0A4U9HJ31"/>
<proteinExistence type="predicted"/>
<dbReference type="InterPro" id="IPR043968">
    <property type="entry name" value="SGNH"/>
</dbReference>
<name>A0A4U9HJ31_SERRU</name>
<dbReference type="GO" id="GO:0016747">
    <property type="term" value="F:acyltransferase activity, transferring groups other than amino-acyl groups"/>
    <property type="evidence" value="ECO:0007669"/>
    <property type="project" value="InterPro"/>
</dbReference>
<keyword evidence="4 8" id="KW-0812">Transmembrane</keyword>
<gene>
    <name evidence="11" type="primary">oatA_1</name>
    <name evidence="11" type="ORF">NCTC12971_03296</name>
</gene>
<evidence type="ECO:0000313" key="11">
    <source>
        <dbReference type="EMBL" id="VTP63705.1"/>
    </source>
</evidence>
<feature type="transmembrane region" description="Helical" evidence="8">
    <location>
        <begin position="222"/>
        <end position="241"/>
    </location>
</feature>
<dbReference type="Proteomes" id="UP000307968">
    <property type="component" value="Chromosome"/>
</dbReference>
<feature type="transmembrane region" description="Helical" evidence="8">
    <location>
        <begin position="65"/>
        <end position="81"/>
    </location>
</feature>
<dbReference type="Pfam" id="PF19040">
    <property type="entry name" value="SGNH"/>
    <property type="match status" value="1"/>
</dbReference>
<dbReference type="Pfam" id="PF01757">
    <property type="entry name" value="Acyl_transf_3"/>
    <property type="match status" value="1"/>
</dbReference>
<dbReference type="EMBL" id="LR590463">
    <property type="protein sequence ID" value="VTP63705.1"/>
    <property type="molecule type" value="Genomic_DNA"/>
</dbReference>
<keyword evidence="7 11" id="KW-0012">Acyltransferase</keyword>
<dbReference type="PANTHER" id="PTHR23028">
    <property type="entry name" value="ACETYLTRANSFERASE"/>
    <property type="match status" value="1"/>
</dbReference>
<organism evidence="11 12">
    <name type="scientific">Serratia rubidaea</name>
    <name type="common">Serratia marinorubra</name>
    <dbReference type="NCBI Taxonomy" id="61652"/>
    <lineage>
        <taxon>Bacteria</taxon>
        <taxon>Pseudomonadati</taxon>
        <taxon>Pseudomonadota</taxon>
        <taxon>Gammaproteobacteria</taxon>
        <taxon>Enterobacterales</taxon>
        <taxon>Yersiniaceae</taxon>
        <taxon>Serratia</taxon>
    </lineage>
</organism>
<keyword evidence="5 8" id="KW-1133">Transmembrane helix</keyword>
<keyword evidence="6 8" id="KW-0472">Membrane</keyword>
<sequence>MMVIFTFLLALYSETPNGAKEEFKQTLSALTFTSNIYYLLHSGGYFSATSDFNWLLHTWSLSVEWQFYLIFPLILVIGNLFKHYKSHFYLLIILCSVLLCILFGKSHLSANFYLLPTRMWELMIGAYVSASRLKNPYAKQTEIVAVLVLVAFFLFVKESAPWPGGMTLIPVLATGAIIHANLSNSETLFKNSVIQSIGSASYSIYLFHWPVVSFMANNSIEFTTLNATIGIILSFALGYISYKYFERLFSKSYAYLATAAAAFAAISFGATATEVNKHWVSPGTIALEKFKTYAASPEGIRQFGNHNRTCFLSTKTNDISFFDKEVCLKTADDKKNILVLGDSHAAELYQSVNEVFSDYNVMQAAASGCMPVNGKTGEKRCTDLFNYIYNDFLVNNKVDYILLSANWMVNKDRDLGKKLTEVINKIGKDKVFIIGQTKTFSIDFYKIAQKTPESKIEQLVTKESRASNRWMSEQLAQSGINYIDVFDLNCSQGRCDYIDKNNVPMMFDKNHLTKTWADSYVKHIRASVGL</sequence>
<evidence type="ECO:0000256" key="3">
    <source>
        <dbReference type="ARBA" id="ARBA00022679"/>
    </source>
</evidence>
<feature type="transmembrane region" description="Helical" evidence="8">
    <location>
        <begin position="194"/>
        <end position="216"/>
    </location>
</feature>